<dbReference type="GO" id="GO:0019632">
    <property type="term" value="P:shikimate metabolic process"/>
    <property type="evidence" value="ECO:0007669"/>
    <property type="project" value="TreeGrafter"/>
</dbReference>
<dbReference type="HAMAP" id="MF_00222">
    <property type="entry name" value="Shikimate_DH_AroE"/>
    <property type="match status" value="1"/>
</dbReference>
<feature type="binding site" evidence="7">
    <location>
        <position position="109"/>
    </location>
    <ligand>
        <name>shikimate</name>
        <dbReference type="ChEBI" id="CHEBI:36208"/>
    </ligand>
</feature>
<comment type="similarity">
    <text evidence="7">Belongs to the shikimate dehydrogenase family.</text>
</comment>
<name>A0A8J7S3R5_9PROT</name>
<dbReference type="GO" id="GO:0009423">
    <property type="term" value="P:chorismate biosynthetic process"/>
    <property type="evidence" value="ECO:0007669"/>
    <property type="project" value="UniProtKB-UniRule"/>
</dbReference>
<dbReference type="EMBL" id="JAGMWN010000006">
    <property type="protein sequence ID" value="MBP5858164.1"/>
    <property type="molecule type" value="Genomic_DNA"/>
</dbReference>
<evidence type="ECO:0000259" key="9">
    <source>
        <dbReference type="Pfam" id="PF08501"/>
    </source>
</evidence>
<evidence type="ECO:0000256" key="5">
    <source>
        <dbReference type="ARBA" id="ARBA00023141"/>
    </source>
</evidence>
<dbReference type="RefSeq" id="WP_210682734.1">
    <property type="nucleotide sequence ID" value="NZ_JAGMWN010000006.1"/>
</dbReference>
<dbReference type="Pfam" id="PF08501">
    <property type="entry name" value="Shikimate_dh_N"/>
    <property type="match status" value="1"/>
</dbReference>
<feature type="binding site" evidence="7">
    <location>
        <position position="259"/>
    </location>
    <ligand>
        <name>shikimate</name>
        <dbReference type="ChEBI" id="CHEBI:36208"/>
    </ligand>
</feature>
<protein>
    <recommendedName>
        <fullName evidence="2 7">Shikimate dehydrogenase (NADP(+))</fullName>
        <shortName evidence="7">SDH</shortName>
        <ecNumber evidence="2 7">1.1.1.25</ecNumber>
    </recommendedName>
</protein>
<comment type="subunit">
    <text evidence="7">Homodimer.</text>
</comment>
<dbReference type="SUPFAM" id="SSF53223">
    <property type="entry name" value="Aminoacid dehydrogenase-like, N-terminal domain"/>
    <property type="match status" value="1"/>
</dbReference>
<keyword evidence="11" id="KW-1185">Reference proteome</keyword>
<proteinExistence type="inferred from homology"/>
<evidence type="ECO:0000259" key="8">
    <source>
        <dbReference type="Pfam" id="PF01488"/>
    </source>
</evidence>
<keyword evidence="3 7" id="KW-0521">NADP</keyword>
<dbReference type="EC" id="1.1.1.25" evidence="2 7"/>
<evidence type="ECO:0000256" key="1">
    <source>
        <dbReference type="ARBA" id="ARBA00004871"/>
    </source>
</evidence>
<organism evidence="10 11">
    <name type="scientific">Marivibrio halodurans</name>
    <dbReference type="NCBI Taxonomy" id="2039722"/>
    <lineage>
        <taxon>Bacteria</taxon>
        <taxon>Pseudomonadati</taxon>
        <taxon>Pseudomonadota</taxon>
        <taxon>Alphaproteobacteria</taxon>
        <taxon>Rhodospirillales</taxon>
        <taxon>Rhodospirillaceae</taxon>
        <taxon>Marivibrio</taxon>
    </lineage>
</organism>
<keyword evidence="7" id="KW-0028">Amino-acid biosynthesis</keyword>
<dbReference type="UniPathway" id="UPA00053">
    <property type="reaction ID" value="UER00087"/>
</dbReference>
<dbReference type="Proteomes" id="UP000672602">
    <property type="component" value="Unassembled WGS sequence"/>
</dbReference>
<evidence type="ECO:0000256" key="7">
    <source>
        <dbReference type="HAMAP-Rule" id="MF_00222"/>
    </source>
</evidence>
<feature type="binding site" evidence="7">
    <location>
        <position position="252"/>
    </location>
    <ligand>
        <name>NADP(+)</name>
        <dbReference type="ChEBI" id="CHEBI:58349"/>
    </ligand>
</feature>
<feature type="binding site" evidence="7">
    <location>
        <begin position="20"/>
        <end position="22"/>
    </location>
    <ligand>
        <name>shikimate</name>
        <dbReference type="ChEBI" id="CHEBI:36208"/>
    </ligand>
</feature>
<feature type="binding site" evidence="7">
    <location>
        <begin position="137"/>
        <end position="141"/>
    </location>
    <ligand>
        <name>NADP(+)</name>
        <dbReference type="ChEBI" id="CHEBI:58349"/>
    </ligand>
</feature>
<feature type="binding site" evidence="7">
    <location>
        <position position="229"/>
    </location>
    <ligand>
        <name>NADP(+)</name>
        <dbReference type="ChEBI" id="CHEBI:58349"/>
    </ligand>
</feature>
<accession>A0A8J7S3R5</accession>
<gene>
    <name evidence="7" type="primary">aroE</name>
    <name evidence="10" type="ORF">KAJ83_14180</name>
</gene>
<dbReference type="InterPro" id="IPR006151">
    <property type="entry name" value="Shikm_DH/Glu-tRNA_Rdtase"/>
</dbReference>
<evidence type="ECO:0000313" key="11">
    <source>
        <dbReference type="Proteomes" id="UP000672602"/>
    </source>
</evidence>
<dbReference type="InterPro" id="IPR013708">
    <property type="entry name" value="Shikimate_DH-bd_N"/>
</dbReference>
<dbReference type="InterPro" id="IPR046346">
    <property type="entry name" value="Aminoacid_DH-like_N_sf"/>
</dbReference>
<evidence type="ECO:0000256" key="2">
    <source>
        <dbReference type="ARBA" id="ARBA00012962"/>
    </source>
</evidence>
<keyword evidence="4 7" id="KW-0560">Oxidoreductase</keyword>
<dbReference type="PANTHER" id="PTHR21089:SF1">
    <property type="entry name" value="BIFUNCTIONAL 3-DEHYDROQUINATE DEHYDRATASE_SHIKIMATE DEHYDROGENASE, CHLOROPLASTIC"/>
    <property type="match status" value="1"/>
</dbReference>
<feature type="binding site" evidence="7">
    <location>
        <position position="93"/>
    </location>
    <ligand>
        <name>shikimate</name>
        <dbReference type="ChEBI" id="CHEBI:36208"/>
    </ligand>
</feature>
<dbReference type="SUPFAM" id="SSF51735">
    <property type="entry name" value="NAD(P)-binding Rossmann-fold domains"/>
    <property type="match status" value="1"/>
</dbReference>
<feature type="binding site" evidence="7">
    <location>
        <position position="68"/>
    </location>
    <ligand>
        <name>shikimate</name>
        <dbReference type="ChEBI" id="CHEBI:36208"/>
    </ligand>
</feature>
<dbReference type="PANTHER" id="PTHR21089">
    <property type="entry name" value="SHIKIMATE DEHYDROGENASE"/>
    <property type="match status" value="1"/>
</dbReference>
<feature type="active site" description="Proton acceptor" evidence="7">
    <location>
        <position position="72"/>
    </location>
</feature>
<comment type="caution">
    <text evidence="7">Lacks conserved residue(s) required for the propagation of feature annotation.</text>
</comment>
<dbReference type="InterPro" id="IPR022893">
    <property type="entry name" value="Shikimate_DH_fam"/>
</dbReference>
<dbReference type="NCBIfam" id="NF001312">
    <property type="entry name" value="PRK00258.1-4"/>
    <property type="match status" value="1"/>
</dbReference>
<dbReference type="GO" id="GO:0008652">
    <property type="term" value="P:amino acid biosynthetic process"/>
    <property type="evidence" value="ECO:0007669"/>
    <property type="project" value="UniProtKB-KW"/>
</dbReference>
<evidence type="ECO:0000256" key="3">
    <source>
        <dbReference type="ARBA" id="ARBA00022857"/>
    </source>
</evidence>
<evidence type="ECO:0000256" key="6">
    <source>
        <dbReference type="ARBA" id="ARBA00049442"/>
    </source>
</evidence>
<feature type="domain" description="Quinate/shikimate 5-dehydrogenase/glutamyl-tRNA reductase" evidence="8">
    <location>
        <begin position="133"/>
        <end position="204"/>
    </location>
</feature>
<dbReference type="GO" id="GO:0004764">
    <property type="term" value="F:shikimate 3-dehydrogenase (NADP+) activity"/>
    <property type="evidence" value="ECO:0007669"/>
    <property type="project" value="UniProtKB-UniRule"/>
</dbReference>
<dbReference type="GO" id="GO:0050661">
    <property type="term" value="F:NADP binding"/>
    <property type="evidence" value="ECO:0007669"/>
    <property type="project" value="TreeGrafter"/>
</dbReference>
<reference evidence="10" key="1">
    <citation type="submission" date="2021-04" db="EMBL/GenBank/DDBJ databases">
        <authorList>
            <person name="Zhang D.-C."/>
        </authorList>
    </citation>
    <scope>NUCLEOTIDE SEQUENCE</scope>
    <source>
        <strain evidence="10">CGMCC 1.15697</strain>
    </source>
</reference>
<dbReference type="CDD" id="cd01065">
    <property type="entry name" value="NAD_bind_Shikimate_DH"/>
    <property type="match status" value="1"/>
</dbReference>
<dbReference type="AlphaFoldDB" id="A0A8J7S3R5"/>
<evidence type="ECO:0000313" key="10">
    <source>
        <dbReference type="EMBL" id="MBP5858164.1"/>
    </source>
</evidence>
<comment type="caution">
    <text evidence="10">The sequence shown here is derived from an EMBL/GenBank/DDBJ whole genome shotgun (WGS) entry which is preliminary data.</text>
</comment>
<keyword evidence="5 7" id="KW-0057">Aromatic amino acid biosynthesis</keyword>
<comment type="function">
    <text evidence="7">Involved in the biosynthesis of the chorismate, which leads to the biosynthesis of aromatic amino acids. Catalyzes the reversible NADPH linked reduction of 3-dehydroshikimate (DHSA) to yield shikimate (SA).</text>
</comment>
<feature type="binding site" evidence="7">
    <location>
        <position position="231"/>
    </location>
    <ligand>
        <name>shikimate</name>
        <dbReference type="ChEBI" id="CHEBI:36208"/>
    </ligand>
</feature>
<comment type="pathway">
    <text evidence="1 7">Metabolic intermediate biosynthesis; chorismate biosynthesis; chorismate from D-erythrose 4-phosphate and phosphoenolpyruvate: step 4/7.</text>
</comment>
<dbReference type="Gene3D" id="3.40.50.10860">
    <property type="entry name" value="Leucine Dehydrogenase, chain A, domain 1"/>
    <property type="match status" value="1"/>
</dbReference>
<dbReference type="Gene3D" id="3.40.50.720">
    <property type="entry name" value="NAD(P)-binding Rossmann-like Domain"/>
    <property type="match status" value="1"/>
</dbReference>
<dbReference type="GO" id="GO:0009073">
    <property type="term" value="P:aromatic amino acid family biosynthetic process"/>
    <property type="evidence" value="ECO:0007669"/>
    <property type="project" value="UniProtKB-KW"/>
</dbReference>
<comment type="catalytic activity">
    <reaction evidence="6 7">
        <text>shikimate + NADP(+) = 3-dehydroshikimate + NADPH + H(+)</text>
        <dbReference type="Rhea" id="RHEA:17737"/>
        <dbReference type="ChEBI" id="CHEBI:15378"/>
        <dbReference type="ChEBI" id="CHEBI:16630"/>
        <dbReference type="ChEBI" id="CHEBI:36208"/>
        <dbReference type="ChEBI" id="CHEBI:57783"/>
        <dbReference type="ChEBI" id="CHEBI:58349"/>
        <dbReference type="EC" id="1.1.1.25"/>
    </reaction>
</comment>
<dbReference type="Pfam" id="PF01488">
    <property type="entry name" value="Shikimate_DH"/>
    <property type="match status" value="1"/>
</dbReference>
<feature type="domain" description="Shikimate dehydrogenase substrate binding N-terminal" evidence="9">
    <location>
        <begin position="12"/>
        <end position="95"/>
    </location>
</feature>
<sequence length="290" mass="30506">MNATETLPRAGVVGYPIGHSLSPVLHRHWLARYGIAGRYDPVEIPPDSFESEMARLFAEPDWRGCNVTVPHKEAAFRWVDRRDAAAERLGAVNTLVRLPDGGVEGRNTDLHGFRRNLETAAAWSADLPGRGAAVVIGAGGAARAVVAALQDLGFPLVHVLNRSPGKAEALADLLSMPSAPVAAGALDRAPSVLADAALLVNTTSLGMRGQPALALDLGPLPTGAFVTDIVYNPLETPLLAAARARGNPTVDGLGMLLHQAAPGFRAWFEPPESPVVDTSLRDVVLRALAA</sequence>
<dbReference type="GO" id="GO:0005829">
    <property type="term" value="C:cytosol"/>
    <property type="evidence" value="ECO:0007669"/>
    <property type="project" value="TreeGrafter"/>
</dbReference>
<dbReference type="InterPro" id="IPR036291">
    <property type="entry name" value="NAD(P)-bd_dom_sf"/>
</dbReference>
<evidence type="ECO:0000256" key="4">
    <source>
        <dbReference type="ARBA" id="ARBA00023002"/>
    </source>
</evidence>